<evidence type="ECO:0000313" key="2">
    <source>
        <dbReference type="Proteomes" id="UP000664032"/>
    </source>
</evidence>
<name>A0ACB8GYP4_PSICU</name>
<comment type="caution">
    <text evidence="1">The sequence shown here is derived from an EMBL/GenBank/DDBJ whole genome shotgun (WGS) entry which is preliminary data.</text>
</comment>
<dbReference type="Proteomes" id="UP000664032">
    <property type="component" value="Unassembled WGS sequence"/>
</dbReference>
<gene>
    <name evidence="1" type="ORF">JR316_0007460</name>
</gene>
<proteinExistence type="predicted"/>
<dbReference type="EMBL" id="JAFIQS020000006">
    <property type="protein sequence ID" value="KAH9480858.1"/>
    <property type="molecule type" value="Genomic_DNA"/>
</dbReference>
<evidence type="ECO:0000313" key="1">
    <source>
        <dbReference type="EMBL" id="KAH9480858.1"/>
    </source>
</evidence>
<organism evidence="1 2">
    <name type="scientific">Psilocybe cubensis</name>
    <name type="common">Psychedelic mushroom</name>
    <name type="synonym">Stropharia cubensis</name>
    <dbReference type="NCBI Taxonomy" id="181762"/>
    <lineage>
        <taxon>Eukaryota</taxon>
        <taxon>Fungi</taxon>
        <taxon>Dikarya</taxon>
        <taxon>Basidiomycota</taxon>
        <taxon>Agaricomycotina</taxon>
        <taxon>Agaricomycetes</taxon>
        <taxon>Agaricomycetidae</taxon>
        <taxon>Agaricales</taxon>
        <taxon>Agaricineae</taxon>
        <taxon>Strophariaceae</taxon>
        <taxon>Psilocybe</taxon>
    </lineage>
</organism>
<accession>A0ACB8GYP4</accession>
<reference evidence="1" key="1">
    <citation type="submission" date="2021-10" db="EMBL/GenBank/DDBJ databases">
        <title>Psilocybe cubensis genome.</title>
        <authorList>
            <person name="Mckernan K.J."/>
            <person name="Crawford S."/>
            <person name="Trippe A."/>
            <person name="Kane L.T."/>
            <person name="Mclaughlin S."/>
        </authorList>
    </citation>
    <scope>NUCLEOTIDE SEQUENCE</scope>
    <source>
        <strain evidence="1">MGC-MH-2018</strain>
    </source>
</reference>
<keyword evidence="2" id="KW-1185">Reference proteome</keyword>
<protein>
    <submittedName>
        <fullName evidence="1">Uncharacterized protein</fullName>
    </submittedName>
</protein>
<sequence>MDRTLRATYRMTRLLTPPEPVHSLIASLTGDITPQVACLLFTSLPPEIRHRIFSFALQSYDDTSRPYPDNSYYSRPGYRYHQRINIALLAVCRRIYTETHALAVRVNEHVFWCSSMRGPPRAFFDNPKWYFSKFTVEQRAAISHIHLFTQMYWVERAQSFRDFCELEDVHPKQLTITIRHTDWWFWELNTPLAMKLHWLEYLQPMKKLTTLVMELETIERDHDQLDAVIENVLNTCLVIRAGSRTLNIQKDGLTTVPYVGPAIYKYDWDSDLEESIYYSKQDDRWITGKTETDPGPIPKTKEVNCLCTYNARSARPFPRISTARVNDAQMAIIGIKLLDEQMVTDRYQTRTLSDTNGETVELKI</sequence>